<dbReference type="GO" id="GO:0005524">
    <property type="term" value="F:ATP binding"/>
    <property type="evidence" value="ECO:0007669"/>
    <property type="project" value="UniProtKB-KW"/>
</dbReference>
<dbReference type="SMART" id="SM00490">
    <property type="entry name" value="HELICc"/>
    <property type="match status" value="1"/>
</dbReference>
<keyword evidence="10" id="KW-0378">Hydrolase</keyword>
<gene>
    <name evidence="10" type="ORF">EIB74_09400</name>
</gene>
<evidence type="ECO:0000256" key="4">
    <source>
        <dbReference type="ARBA" id="ARBA00023125"/>
    </source>
</evidence>
<dbReference type="SUPFAM" id="SSF52540">
    <property type="entry name" value="P-loop containing nucleoside triphosphate hydrolases"/>
    <property type="match status" value="1"/>
</dbReference>
<evidence type="ECO:0000256" key="3">
    <source>
        <dbReference type="ARBA" id="ARBA00022840"/>
    </source>
</evidence>
<organism evidence="10 11">
    <name type="scientific">Epilithonimonas vandammei</name>
    <dbReference type="NCBI Taxonomy" id="2487072"/>
    <lineage>
        <taxon>Bacteria</taxon>
        <taxon>Pseudomonadati</taxon>
        <taxon>Bacteroidota</taxon>
        <taxon>Flavobacteriia</taxon>
        <taxon>Flavobacteriales</taxon>
        <taxon>Weeksellaceae</taxon>
        <taxon>Chryseobacterium group</taxon>
        <taxon>Epilithonimonas</taxon>
    </lineage>
</organism>
<dbReference type="Pfam" id="PF00270">
    <property type="entry name" value="DEAD"/>
    <property type="match status" value="1"/>
</dbReference>
<proteinExistence type="inferred from homology"/>
<evidence type="ECO:0000313" key="10">
    <source>
        <dbReference type="EMBL" id="AZI40165.1"/>
    </source>
</evidence>
<evidence type="ECO:0000256" key="2">
    <source>
        <dbReference type="ARBA" id="ARBA00022741"/>
    </source>
</evidence>
<evidence type="ECO:0000259" key="8">
    <source>
        <dbReference type="PROSITE" id="PS51192"/>
    </source>
</evidence>
<dbReference type="InterPro" id="IPR011545">
    <property type="entry name" value="DEAD/DEAH_box_helicase_dom"/>
</dbReference>
<dbReference type="SMART" id="SM00487">
    <property type="entry name" value="DEXDc"/>
    <property type="match status" value="1"/>
</dbReference>
<dbReference type="InterPro" id="IPR014001">
    <property type="entry name" value="Helicase_ATP-bd"/>
</dbReference>
<dbReference type="GO" id="GO:0009378">
    <property type="term" value="F:four-way junction helicase activity"/>
    <property type="evidence" value="ECO:0007669"/>
    <property type="project" value="TreeGrafter"/>
</dbReference>
<dbReference type="GO" id="GO:0006281">
    <property type="term" value="P:DNA repair"/>
    <property type="evidence" value="ECO:0007669"/>
    <property type="project" value="TreeGrafter"/>
</dbReference>
<dbReference type="RefSeq" id="WP_124802433.1">
    <property type="nucleotide sequence ID" value="NZ_CP034161.1"/>
</dbReference>
<dbReference type="Proteomes" id="UP000281810">
    <property type="component" value="Chromosome"/>
</dbReference>
<keyword evidence="3" id="KW-0067">ATP-binding</keyword>
<comment type="similarity">
    <text evidence="1">Belongs to the helicase family. RecQ subfamily.</text>
</comment>
<dbReference type="GO" id="GO:0006310">
    <property type="term" value="P:DNA recombination"/>
    <property type="evidence" value="ECO:0007669"/>
    <property type="project" value="TreeGrafter"/>
</dbReference>
<sequence length="1546" mass="179263">MNQTQFQAGYLLDGINETLKNLDNKSKEVKGLLKHLSCFNLETNCNLSSNSSDSFASVIHNLIVRGIPTRPSIFIENKFLETFQKFQIDNSDFTKQLGNIKYESKLNEEEKNNIFSALHIIDPRIRLTENNYESELESNFERDFVFKYLPENKLTFIQQIIETQRKLNTIVTPEIGNNFHSQRVDFSYEFPYILEDEIEIFGEKKVKTYNQGLIIEIDGAKFHTNPSQVQLDNFRDKTTKETKWITKRISDFKTTDFANWVKRSTSLKIIENNYNKVLEDNWLDILQLTLSPFAIARVQKTIIEFILSNNLDLKAKEWNILAIERDVPCVALAIEDLKQHFQHLFNLAGKNQSFPKVNLQVLSTEEFASSKLHNTKPELISKFQTEREFDLIIDIAVLQRQGIVKNEISFEGKKKAIIRSSHYVNSERKIYTSGLIDYQPITKKLENETYEDITHAKESLTYFLQNIFRKESFREGQLPILNRALQGKSVIGLLPTGGGKSLTYQIASLLQAGVTMVIDPIKSLMQDQYDNLVKNGIDSCNFINSKLTRQEKTIATNQVTESKVLFTFVSPERLQIEDFRFSLKEMHNNNVYFSYCVIDEVHCVSEWGHDFRTSYLSLGRNAIEHCKTKNKQTIPIFGLTATASFDVLSDVERELSGNGLANIDTDAIVRFENTNRTELQYQIVNTTVNFERDDKFKFILPDKTELNLPVQPIKGDVKQQTAIQKQSELTKVVELIPDRLLMLNEQTNTILEWTQEKFSIDGNLPNIKIESFDTTSFYNLSEYYNKSIYKNGGIVFCPHRTHLFGVTDKFKFDKYDDDIHNEEGNIIHRRGDFVLDENGSKVKLPLPKRKAIADVLTKTGKYDVGVFMGSSDEDEKVGKEIETESFDNQRKFIDNEQNIMVATKAFGMGIDKPNVRFTVHVNIPASIESFVQEAGRAGRDRKMALSSILFNQQKVAIFNQKSYENLESEISEEAFKILKKFKNQKFYKEEISEILKAIGNEELIQNEKKILDNLGEIFTDKDNLLFFHNNSFKGQEKELVVINELLEEILLPSKNNLYSLSETLKEEIDNQEVYLKIDLNNDRIYVNEVFPKGFGFINLVGLTTNTRFAAFDQLYSKQVLDFLIAEIKSTFPLYNDIEKLKKWLSLKEISSSEIGIEQRLNEIDFHQEVNPEIIVPFANKYADKNIFHEEFKELFKKTITENASDEVILESIEGTFENYLKNLKEKLNIEIDADENGLESLKQLYYSPRKKPDTDKAIFRLSSIGIIDDYTVDYNKNCYKIRTLKKTDDEYIEHLKVFMRKYYSANRVESEIDNVYTAKGNSILQKCLSFLTDFVYKEIEAKRLRSIEDMILACEIGMQENGNEELKDFIHLYFNSKYAKENHEIDGNNYSLTIDTDNAKEYSFDILWKYIKATTIDPSGAQKDNTKHLRGATLRLLRTEPRNGALLLLKAYSLFVLGIGANKNIESEARESLTLGFKFFRDKYPNLTFKELSENIEQYKTEIIKNANDSDEVAKILDVIIEELYLVFHNDWLKNFNQKYLLEYDR</sequence>
<dbReference type="InterPro" id="IPR027417">
    <property type="entry name" value="P-loop_NTPase"/>
</dbReference>
<evidence type="ECO:0000256" key="1">
    <source>
        <dbReference type="ARBA" id="ARBA00005446"/>
    </source>
</evidence>
<dbReference type="PROSITE" id="PS51192">
    <property type="entry name" value="HELICASE_ATP_BIND_1"/>
    <property type="match status" value="1"/>
</dbReference>
<feature type="domain" description="Helicase C-terminal" evidence="9">
    <location>
        <begin position="811"/>
        <end position="1002"/>
    </location>
</feature>
<dbReference type="GO" id="GO:0005694">
    <property type="term" value="C:chromosome"/>
    <property type="evidence" value="ECO:0007669"/>
    <property type="project" value="TreeGrafter"/>
</dbReference>
<keyword evidence="11" id="KW-1185">Reference proteome</keyword>
<evidence type="ECO:0000313" key="11">
    <source>
        <dbReference type="Proteomes" id="UP000281810"/>
    </source>
</evidence>
<feature type="domain" description="Helicase ATP-binding" evidence="8">
    <location>
        <begin position="481"/>
        <end position="650"/>
    </location>
</feature>
<accession>A0A3G8Y466</accession>
<keyword evidence="5" id="KW-0413">Isomerase</keyword>
<keyword evidence="2" id="KW-0547">Nucleotide-binding</keyword>
<evidence type="ECO:0000259" key="9">
    <source>
        <dbReference type="PROSITE" id="PS51194"/>
    </source>
</evidence>
<dbReference type="EMBL" id="CP034161">
    <property type="protein sequence ID" value="AZI40165.1"/>
    <property type="molecule type" value="Genomic_DNA"/>
</dbReference>
<evidence type="ECO:0000256" key="7">
    <source>
        <dbReference type="ARBA" id="ARBA00034808"/>
    </source>
</evidence>
<keyword evidence="10" id="KW-0347">Helicase</keyword>
<dbReference type="Pfam" id="PF00271">
    <property type="entry name" value="Helicase_C"/>
    <property type="match status" value="1"/>
</dbReference>
<dbReference type="GO" id="GO:0005737">
    <property type="term" value="C:cytoplasm"/>
    <property type="evidence" value="ECO:0007669"/>
    <property type="project" value="TreeGrafter"/>
</dbReference>
<evidence type="ECO:0000256" key="5">
    <source>
        <dbReference type="ARBA" id="ARBA00023235"/>
    </source>
</evidence>
<evidence type="ECO:0000256" key="6">
    <source>
        <dbReference type="ARBA" id="ARBA00034617"/>
    </source>
</evidence>
<dbReference type="Gene3D" id="3.40.50.300">
    <property type="entry name" value="P-loop containing nucleotide triphosphate hydrolases"/>
    <property type="match status" value="2"/>
</dbReference>
<comment type="catalytic activity">
    <reaction evidence="6">
        <text>Couples ATP hydrolysis with the unwinding of duplex DNA by translocating in the 3'-5' direction.</text>
        <dbReference type="EC" id="5.6.2.4"/>
    </reaction>
</comment>
<dbReference type="PROSITE" id="PS51194">
    <property type="entry name" value="HELICASE_CTER"/>
    <property type="match status" value="1"/>
</dbReference>
<dbReference type="EC" id="5.6.2.4" evidence="7"/>
<dbReference type="PANTHER" id="PTHR13710">
    <property type="entry name" value="DNA HELICASE RECQ FAMILY MEMBER"/>
    <property type="match status" value="1"/>
</dbReference>
<name>A0A3G8Y466_9FLAO</name>
<keyword evidence="4" id="KW-0238">DNA-binding</keyword>
<dbReference type="PANTHER" id="PTHR13710:SF105">
    <property type="entry name" value="ATP-DEPENDENT DNA HELICASE Q1"/>
    <property type="match status" value="1"/>
</dbReference>
<dbReference type="CDD" id="cd17920">
    <property type="entry name" value="DEXHc_RecQ"/>
    <property type="match status" value="1"/>
</dbReference>
<reference evidence="11" key="1">
    <citation type="submission" date="2018-11" db="EMBL/GenBank/DDBJ databases">
        <title>Proposal to divide the Flavobacteriaceae and reorganize its genera based on Amino Acid Identity values calculated from whole genome sequences.</title>
        <authorList>
            <person name="Nicholson A.C."/>
            <person name="Gulvik C.A."/>
            <person name="Whitney A.M."/>
            <person name="Humrighouse B.W."/>
            <person name="Bell M."/>
            <person name="Holmes B."/>
            <person name="Steigerwalt A.B."/>
            <person name="Villarma A."/>
            <person name="Sheth M."/>
            <person name="Batra D."/>
            <person name="Pryor J."/>
            <person name="Bernardet J.-F."/>
            <person name="Hugo C."/>
            <person name="Kampfer P."/>
            <person name="Newman J.D."/>
            <person name="McQuiston J.R."/>
        </authorList>
    </citation>
    <scope>NUCLEOTIDE SEQUENCE [LARGE SCALE GENOMIC DNA]</scope>
    <source>
        <strain evidence="11">F5649</strain>
    </source>
</reference>
<dbReference type="GO" id="GO:0043138">
    <property type="term" value="F:3'-5' DNA helicase activity"/>
    <property type="evidence" value="ECO:0007669"/>
    <property type="project" value="UniProtKB-EC"/>
</dbReference>
<dbReference type="OrthoDB" id="9763310at2"/>
<dbReference type="InterPro" id="IPR001650">
    <property type="entry name" value="Helicase_C-like"/>
</dbReference>
<protein>
    <recommendedName>
        <fullName evidence="7">DNA 3'-5' helicase</fullName>
        <ecNumber evidence="7">5.6.2.4</ecNumber>
    </recommendedName>
</protein>
<dbReference type="GO" id="GO:0003677">
    <property type="term" value="F:DNA binding"/>
    <property type="evidence" value="ECO:0007669"/>
    <property type="project" value="UniProtKB-KW"/>
</dbReference>